<dbReference type="GO" id="GO:0012505">
    <property type="term" value="C:endomembrane system"/>
    <property type="evidence" value="ECO:0007669"/>
    <property type="project" value="UniProtKB-SubCell"/>
</dbReference>
<evidence type="ECO:0000256" key="3">
    <source>
        <dbReference type="ARBA" id="ARBA00022989"/>
    </source>
</evidence>
<comment type="subcellular location">
    <subcellularLocation>
        <location evidence="5">Endomembrane system</location>
        <topology evidence="5">Single-pass type I membrane protein</topology>
    </subcellularLocation>
</comment>
<organism evidence="8 9">
    <name type="scientific">Erythranthe guttata</name>
    <name type="common">Yellow monkey flower</name>
    <name type="synonym">Mimulus guttatus</name>
    <dbReference type="NCBI Taxonomy" id="4155"/>
    <lineage>
        <taxon>Eukaryota</taxon>
        <taxon>Viridiplantae</taxon>
        <taxon>Streptophyta</taxon>
        <taxon>Embryophyta</taxon>
        <taxon>Tracheophyta</taxon>
        <taxon>Spermatophyta</taxon>
        <taxon>Magnoliopsida</taxon>
        <taxon>eudicotyledons</taxon>
        <taxon>Gunneridae</taxon>
        <taxon>Pentapetalae</taxon>
        <taxon>asterids</taxon>
        <taxon>lamiids</taxon>
        <taxon>Lamiales</taxon>
        <taxon>Phrymaceae</taxon>
        <taxon>Erythranthe</taxon>
    </lineage>
</organism>
<feature type="compositionally biased region" description="Basic and acidic residues" evidence="6">
    <location>
        <begin position="255"/>
        <end position="268"/>
    </location>
</feature>
<evidence type="ECO:0000256" key="4">
    <source>
        <dbReference type="ARBA" id="ARBA00023136"/>
    </source>
</evidence>
<evidence type="ECO:0000256" key="1">
    <source>
        <dbReference type="ARBA" id="ARBA00022692"/>
    </source>
</evidence>
<evidence type="ECO:0000256" key="6">
    <source>
        <dbReference type="SAM" id="MobiDB-lite"/>
    </source>
</evidence>
<gene>
    <name evidence="8" type="ORF">MIMGU_mgv11b015862mg</name>
</gene>
<dbReference type="InterPro" id="IPR011009">
    <property type="entry name" value="Kinase-like_dom_sf"/>
</dbReference>
<keyword evidence="4" id="KW-0472">Membrane</keyword>
<evidence type="ECO:0000313" key="9">
    <source>
        <dbReference type="Proteomes" id="UP000030748"/>
    </source>
</evidence>
<keyword evidence="9" id="KW-1185">Reference proteome</keyword>
<dbReference type="SUPFAM" id="SSF56112">
    <property type="entry name" value="Protein kinase-like (PK-like)"/>
    <property type="match status" value="1"/>
</dbReference>
<accession>A0A022RWV5</accession>
<keyword evidence="1" id="KW-0812">Transmembrane</keyword>
<evidence type="ECO:0000259" key="7">
    <source>
        <dbReference type="Pfam" id="PF07714"/>
    </source>
</evidence>
<evidence type="ECO:0000256" key="5">
    <source>
        <dbReference type="ARBA" id="ARBA00046288"/>
    </source>
</evidence>
<keyword evidence="3" id="KW-1133">Transmembrane helix</keyword>
<dbReference type="Gene3D" id="3.30.200.20">
    <property type="entry name" value="Phosphorylase Kinase, domain 1"/>
    <property type="match status" value="1"/>
</dbReference>
<dbReference type="PANTHER" id="PTHR46084:SF4">
    <property type="entry name" value="PROTEIN KINASE DOMAIN-CONTAINING PROTEIN"/>
    <property type="match status" value="1"/>
</dbReference>
<dbReference type="Pfam" id="PF07714">
    <property type="entry name" value="PK_Tyr_Ser-Thr"/>
    <property type="match status" value="1"/>
</dbReference>
<keyword evidence="2" id="KW-0732">Signal</keyword>
<proteinExistence type="predicted"/>
<dbReference type="InterPro" id="IPR001245">
    <property type="entry name" value="Ser-Thr/Tyr_kinase_cat_dom"/>
</dbReference>
<dbReference type="FunFam" id="3.30.200.20:FF:000489">
    <property type="entry name" value="Inactive receptor-like serine/threonine-protein kinase"/>
    <property type="match status" value="1"/>
</dbReference>
<dbReference type="STRING" id="4155.A0A022RWV5"/>
<feature type="domain" description="Serine-threonine/tyrosine-protein kinase catalytic" evidence="7">
    <location>
        <begin position="17"/>
        <end position="108"/>
    </location>
</feature>
<dbReference type="Proteomes" id="UP000030748">
    <property type="component" value="Unassembled WGS sequence"/>
</dbReference>
<protein>
    <recommendedName>
        <fullName evidence="7">Serine-threonine/tyrosine-protein kinase catalytic domain-containing protein</fullName>
    </recommendedName>
</protein>
<dbReference type="EMBL" id="KI630259">
    <property type="protein sequence ID" value="EYU43435.1"/>
    <property type="molecule type" value="Genomic_DNA"/>
</dbReference>
<name>A0A022RWV5_ERYGU</name>
<evidence type="ECO:0000256" key="2">
    <source>
        <dbReference type="ARBA" id="ARBA00022729"/>
    </source>
</evidence>
<dbReference type="GO" id="GO:0004672">
    <property type="term" value="F:protein kinase activity"/>
    <property type="evidence" value="ECO:0007669"/>
    <property type="project" value="InterPro"/>
</dbReference>
<feature type="non-terminal residue" evidence="8">
    <location>
        <position position="1"/>
    </location>
</feature>
<sequence>VLNFKRSEVEFACEYFTNVIGSSSLGTLYKGTLSTGVEIAVAAIAFTSANDWSNSLEALFRDEIDTLSKVNHKNFMNLVGSCAEEEPFTRMLVFEYAPYETLFEHLHSVYLSEDYAAKVSDFAFLDEIHEPNMQSNVYSFGIVLLEIITGRLPYSAGSLSVGDWASDYLSRTQPLREMVDPTLKTFREDQLQQIGDVIRLCANSKAMERPNMEGVWAKLRISRRQQKLDNHSYLSSSLTLDSNLTATTTEDSTNSEERPKEERIQEHK</sequence>
<dbReference type="AlphaFoldDB" id="A0A022RWV5"/>
<reference evidence="8 9" key="1">
    <citation type="journal article" date="2013" name="Proc. Natl. Acad. Sci. U.S.A.">
        <title>Fine-scale variation in meiotic recombination in Mimulus inferred from population shotgun sequencing.</title>
        <authorList>
            <person name="Hellsten U."/>
            <person name="Wright K.M."/>
            <person name="Jenkins J."/>
            <person name="Shu S."/>
            <person name="Yuan Y."/>
            <person name="Wessler S.R."/>
            <person name="Schmutz J."/>
            <person name="Willis J.H."/>
            <person name="Rokhsar D.S."/>
        </authorList>
    </citation>
    <scope>NUCLEOTIDE SEQUENCE [LARGE SCALE GENOMIC DNA]</scope>
    <source>
        <strain evidence="9">cv. DUN x IM62</strain>
    </source>
</reference>
<feature type="region of interest" description="Disordered" evidence="6">
    <location>
        <begin position="245"/>
        <end position="268"/>
    </location>
</feature>
<dbReference type="Gene3D" id="1.10.510.10">
    <property type="entry name" value="Transferase(Phosphotransferase) domain 1"/>
    <property type="match status" value="1"/>
</dbReference>
<dbReference type="PANTHER" id="PTHR46084">
    <property type="entry name" value="PROTEIN MALE DISCOVERER 2"/>
    <property type="match status" value="1"/>
</dbReference>
<evidence type="ECO:0000313" key="8">
    <source>
        <dbReference type="EMBL" id="EYU43435.1"/>
    </source>
</evidence>